<dbReference type="AlphaFoldDB" id="A0A6J2K3C7"/>
<dbReference type="InterPro" id="IPR029058">
    <property type="entry name" value="AB_hydrolase_fold"/>
</dbReference>
<gene>
    <name evidence="5" type="primary">LOC114247872</name>
</gene>
<dbReference type="InterPro" id="IPR050309">
    <property type="entry name" value="Type-B_Carboxylest/Lipase"/>
</dbReference>
<evidence type="ECO:0000313" key="4">
    <source>
        <dbReference type="Proteomes" id="UP000504629"/>
    </source>
</evidence>
<evidence type="ECO:0000259" key="3">
    <source>
        <dbReference type="Pfam" id="PF00135"/>
    </source>
</evidence>
<accession>A0A6J2K3C7</accession>
<keyword evidence="4" id="KW-1185">Reference proteome</keyword>
<dbReference type="PANTHER" id="PTHR11559">
    <property type="entry name" value="CARBOXYLESTERASE"/>
    <property type="match status" value="1"/>
</dbReference>
<dbReference type="Proteomes" id="UP000504629">
    <property type="component" value="Unplaced"/>
</dbReference>
<dbReference type="RefSeq" id="XP_028036751.1">
    <property type="nucleotide sequence ID" value="XM_028180950.1"/>
</dbReference>
<protein>
    <submittedName>
        <fullName evidence="5">Acetylcholinesterase-like</fullName>
    </submittedName>
</protein>
<feature type="signal peptide" evidence="2">
    <location>
        <begin position="1"/>
        <end position="15"/>
    </location>
</feature>
<dbReference type="GeneID" id="114247872"/>
<feature type="chain" id="PRO_5026993242" evidence="2">
    <location>
        <begin position="16"/>
        <end position="526"/>
    </location>
</feature>
<dbReference type="SUPFAM" id="SSF53474">
    <property type="entry name" value="alpha/beta-Hydrolases"/>
    <property type="match status" value="1"/>
</dbReference>
<evidence type="ECO:0000313" key="5">
    <source>
        <dbReference type="RefSeq" id="XP_028036751.1"/>
    </source>
</evidence>
<dbReference type="KEGG" id="bman:114247872"/>
<keyword evidence="1" id="KW-0325">Glycoprotein</keyword>
<dbReference type="Gene3D" id="3.40.50.1820">
    <property type="entry name" value="alpha/beta hydrolase"/>
    <property type="match status" value="1"/>
</dbReference>
<sequence length="526" mass="59179">MHLAFFLLLFNYVRSFEYVELRTRIGEVRGRKNNYGAEFLGIPYAKVDDGRPFGNSLPYPYFEAPFEASNPSTRCPQVGRVIGGTQQCLTLNIYVPANANATQTVPVVVWFHGGGFKIGSAGEYGGKHLTQHGIIVVTVNYRLGPYGFLCLDEEVPGNQGLKDQVTALKWVQANIGDFGGDKSKVTIGGQSYGGGAVDLHMYSSDVKLFDKVIIQSGSMYAEGAFVKSDLNAAIKLSGQLGCSTNNTKDALKCLATRDSLTVVKAAKDIGLKLGACKEKIMNGSENFITQDPFHLNFVKRDDVAVLIGHNSNENFARFANQSEEFYERLANVFREKFVNNFVLSENDLDQLSNNTQAFYLGKNGSLTAKELREFNVQLSDFSSDFMLNYPVEWSIKNYLRKGLKKIYKYVFSYTGGSPFKDVPGVGAYHTEELQYLFETDEQGNSDEQQLLRKRMTSMWAYFVKFGNPTPSRTDLLPVAWVPVTESTQPYLNIDVEMKMLDNLFESRMKYWADFWSQHWMKNIILS</sequence>
<feature type="domain" description="Carboxylesterase type B" evidence="3">
    <location>
        <begin position="21"/>
        <end position="511"/>
    </location>
</feature>
<reference evidence="5" key="1">
    <citation type="submission" date="2025-08" db="UniProtKB">
        <authorList>
            <consortium name="RefSeq"/>
        </authorList>
    </citation>
    <scope>IDENTIFICATION</scope>
    <source>
        <tissue evidence="5">Silk gland</tissue>
    </source>
</reference>
<evidence type="ECO:0000256" key="1">
    <source>
        <dbReference type="ARBA" id="ARBA00023180"/>
    </source>
</evidence>
<dbReference type="OrthoDB" id="3200163at2759"/>
<name>A0A6J2K3C7_BOMMA</name>
<evidence type="ECO:0000256" key="2">
    <source>
        <dbReference type="SAM" id="SignalP"/>
    </source>
</evidence>
<dbReference type="InterPro" id="IPR002018">
    <property type="entry name" value="CarbesteraseB"/>
</dbReference>
<keyword evidence="2" id="KW-0732">Signal</keyword>
<dbReference type="Pfam" id="PF00135">
    <property type="entry name" value="COesterase"/>
    <property type="match status" value="1"/>
</dbReference>
<organism evidence="4 5">
    <name type="scientific">Bombyx mandarina</name>
    <name type="common">Wild silk moth</name>
    <name type="synonym">Wild silkworm</name>
    <dbReference type="NCBI Taxonomy" id="7092"/>
    <lineage>
        <taxon>Eukaryota</taxon>
        <taxon>Metazoa</taxon>
        <taxon>Ecdysozoa</taxon>
        <taxon>Arthropoda</taxon>
        <taxon>Hexapoda</taxon>
        <taxon>Insecta</taxon>
        <taxon>Pterygota</taxon>
        <taxon>Neoptera</taxon>
        <taxon>Endopterygota</taxon>
        <taxon>Lepidoptera</taxon>
        <taxon>Glossata</taxon>
        <taxon>Ditrysia</taxon>
        <taxon>Bombycoidea</taxon>
        <taxon>Bombycidae</taxon>
        <taxon>Bombycinae</taxon>
        <taxon>Bombyx</taxon>
    </lineage>
</organism>
<proteinExistence type="predicted"/>